<comment type="caution">
    <text evidence="5">The sequence shown here is derived from an EMBL/GenBank/DDBJ whole genome shotgun (WGS) entry which is preliminary data.</text>
</comment>
<dbReference type="Pfam" id="PF08220">
    <property type="entry name" value="HTH_DeoR"/>
    <property type="match status" value="1"/>
</dbReference>
<name>A0ABS3X505_9ACTN</name>
<evidence type="ECO:0000313" key="6">
    <source>
        <dbReference type="Proteomes" id="UP001519064"/>
    </source>
</evidence>
<dbReference type="SMART" id="SM00420">
    <property type="entry name" value="HTH_DEOR"/>
    <property type="match status" value="1"/>
</dbReference>
<dbReference type="PANTHER" id="PTHR30363">
    <property type="entry name" value="HTH-TYPE TRANSCRIPTIONAL REGULATOR SRLR-RELATED"/>
    <property type="match status" value="1"/>
</dbReference>
<dbReference type="InterPro" id="IPR018356">
    <property type="entry name" value="Tscrpt_reg_HTH_DeoR_CS"/>
</dbReference>
<organism evidence="5 6">
    <name type="scientific">Streptomyces oryzae</name>
    <dbReference type="NCBI Taxonomy" id="1434886"/>
    <lineage>
        <taxon>Bacteria</taxon>
        <taxon>Bacillati</taxon>
        <taxon>Actinomycetota</taxon>
        <taxon>Actinomycetes</taxon>
        <taxon>Kitasatosporales</taxon>
        <taxon>Streptomycetaceae</taxon>
        <taxon>Streptomyces</taxon>
    </lineage>
</organism>
<evidence type="ECO:0000256" key="3">
    <source>
        <dbReference type="ARBA" id="ARBA00023163"/>
    </source>
</evidence>
<evidence type="ECO:0000256" key="2">
    <source>
        <dbReference type="ARBA" id="ARBA00023125"/>
    </source>
</evidence>
<reference evidence="5 6" key="1">
    <citation type="submission" date="2020-11" db="EMBL/GenBank/DDBJ databases">
        <title>Streptomyces spirodelae sp. nov., isolated from duckweed.</title>
        <authorList>
            <person name="Saimee Y."/>
            <person name="Duangmal K."/>
        </authorList>
    </citation>
    <scope>NUCLEOTIDE SEQUENCE [LARGE SCALE GENOMIC DNA]</scope>
    <source>
        <strain evidence="5 6">S16-07</strain>
    </source>
</reference>
<dbReference type="InterPro" id="IPR014036">
    <property type="entry name" value="DeoR-like_C"/>
</dbReference>
<feature type="domain" description="HTH deoR-type" evidence="4">
    <location>
        <begin position="11"/>
        <end position="66"/>
    </location>
</feature>
<proteinExistence type="predicted"/>
<dbReference type="PANTHER" id="PTHR30363:SF58">
    <property type="entry name" value="REGULATORY PROTEIN, DEOR FAMILY"/>
    <property type="match status" value="1"/>
</dbReference>
<sequence>MSRADRAPLIPEQRHQELLRLLRSSGVLSIRDLTTALNVSHMTVRRDIAALEKSGRVVSVQGGVRLADGTGHAPPRERASRAALEMPRKRAIAETAAGLVEDGMVVFLDAGTTCQSVVPFLAARQDLTVVTNDFHAALALCDLPSVHAIHTGGEVDAASGSSSGPLAARTIGTLNIDLCFLSAGSWDLTHGVTSHSTEKVLLKQTVMEAASSLALLADSTKWGTVERFRVTALDRLDTVVTDAGLPTEVVDRIMEEGPSVLRPEAAAG</sequence>
<keyword evidence="2" id="KW-0238">DNA-binding</keyword>
<dbReference type="PROSITE" id="PS00894">
    <property type="entry name" value="HTH_DEOR_1"/>
    <property type="match status" value="1"/>
</dbReference>
<dbReference type="Pfam" id="PF00455">
    <property type="entry name" value="DeoRC"/>
    <property type="match status" value="1"/>
</dbReference>
<evidence type="ECO:0000313" key="5">
    <source>
        <dbReference type="EMBL" id="MBO8190161.1"/>
    </source>
</evidence>
<dbReference type="InterPro" id="IPR036388">
    <property type="entry name" value="WH-like_DNA-bd_sf"/>
</dbReference>
<dbReference type="SUPFAM" id="SSF100950">
    <property type="entry name" value="NagB/RpiA/CoA transferase-like"/>
    <property type="match status" value="1"/>
</dbReference>
<dbReference type="PROSITE" id="PS51000">
    <property type="entry name" value="HTH_DEOR_2"/>
    <property type="match status" value="1"/>
</dbReference>
<gene>
    <name evidence="5" type="ORF">ITI46_00280</name>
</gene>
<dbReference type="EMBL" id="JADKMA010000001">
    <property type="protein sequence ID" value="MBO8190161.1"/>
    <property type="molecule type" value="Genomic_DNA"/>
</dbReference>
<dbReference type="InterPro" id="IPR037171">
    <property type="entry name" value="NagB/RpiA_transferase-like"/>
</dbReference>
<evidence type="ECO:0000259" key="4">
    <source>
        <dbReference type="PROSITE" id="PS51000"/>
    </source>
</evidence>
<protein>
    <submittedName>
        <fullName evidence="5">DeoR/GlpR transcriptional regulator</fullName>
    </submittedName>
</protein>
<dbReference type="InterPro" id="IPR001034">
    <property type="entry name" value="DeoR_HTH"/>
</dbReference>
<dbReference type="InterPro" id="IPR036390">
    <property type="entry name" value="WH_DNA-bd_sf"/>
</dbReference>
<evidence type="ECO:0000256" key="1">
    <source>
        <dbReference type="ARBA" id="ARBA00023015"/>
    </source>
</evidence>
<keyword evidence="1" id="KW-0805">Transcription regulation</keyword>
<keyword evidence="3" id="KW-0804">Transcription</keyword>
<accession>A0ABS3X505</accession>
<dbReference type="Gene3D" id="1.10.10.10">
    <property type="entry name" value="Winged helix-like DNA-binding domain superfamily/Winged helix DNA-binding domain"/>
    <property type="match status" value="1"/>
</dbReference>
<dbReference type="RefSeq" id="WP_209237041.1">
    <property type="nucleotide sequence ID" value="NZ_JADKMA010000001.1"/>
</dbReference>
<dbReference type="SMART" id="SM01134">
    <property type="entry name" value="DeoRC"/>
    <property type="match status" value="1"/>
</dbReference>
<dbReference type="InterPro" id="IPR050313">
    <property type="entry name" value="Carb_Metab_HTH_regulators"/>
</dbReference>
<dbReference type="Proteomes" id="UP001519064">
    <property type="component" value="Unassembled WGS sequence"/>
</dbReference>
<dbReference type="SUPFAM" id="SSF46785">
    <property type="entry name" value="Winged helix' DNA-binding domain"/>
    <property type="match status" value="1"/>
</dbReference>
<keyword evidence="6" id="KW-1185">Reference proteome</keyword>
<dbReference type="Gene3D" id="3.40.50.1360">
    <property type="match status" value="1"/>
</dbReference>